<sequence>MLTAYDCFLSRETDKPTLTSESGSSGVRAHTIIFYTRANIHFTVDMPDGPGGIITLTDEECATILRETDTQMYIGASSAELTLEHIQNASIYDAILQRHKEELAQEKDKTPKPF</sequence>
<gene>
    <name evidence="2" type="ORF">HT99x_007760</name>
    <name evidence="1" type="ORF">HT99x_02067</name>
</gene>
<dbReference type="STRING" id="295108.HT99x_02067"/>
<proteinExistence type="predicted"/>
<dbReference type="EMBL" id="LKAJ02000001">
    <property type="protein sequence ID" value="MCS5711327.1"/>
    <property type="molecule type" value="Genomic_DNA"/>
</dbReference>
<dbReference type="Proteomes" id="UP000051497">
    <property type="component" value="Unassembled WGS sequence"/>
</dbReference>
<organism evidence="1">
    <name type="scientific">Candidatus Berkiella aquae</name>
    <dbReference type="NCBI Taxonomy" id="295108"/>
    <lineage>
        <taxon>Bacteria</taxon>
        <taxon>Pseudomonadati</taxon>
        <taxon>Pseudomonadota</taxon>
        <taxon>Gammaproteobacteria</taxon>
        <taxon>Candidatus Berkiellales</taxon>
        <taxon>Candidatus Berkiellaceae</taxon>
        <taxon>Candidatus Berkiella</taxon>
    </lineage>
</organism>
<dbReference type="RefSeq" id="WP_075066693.1">
    <property type="nucleotide sequence ID" value="NZ_LKAJ02000001.1"/>
</dbReference>
<name>A0A0Q9YT09_9GAMM</name>
<reference evidence="1" key="1">
    <citation type="submission" date="2015-09" db="EMBL/GenBank/DDBJ databases">
        <title>Draft Genome Sequences of Two Novel Amoeba-resistant Intranuclear Bacteria, Candidatus Berkiella cookevillensis and Candidatus Berkiella aquae.</title>
        <authorList>
            <person name="Mehari Y.T."/>
            <person name="Arivett B.A."/>
            <person name="Farone A.L."/>
            <person name="Gunderson J.H."/>
            <person name="Farone M.B."/>
        </authorList>
    </citation>
    <scope>NUCLEOTIDE SEQUENCE [LARGE SCALE GENOMIC DNA]</scope>
    <source>
        <strain evidence="1">HT99</strain>
    </source>
</reference>
<evidence type="ECO:0000313" key="1">
    <source>
        <dbReference type="EMBL" id="KRG20850.1"/>
    </source>
</evidence>
<evidence type="ECO:0000313" key="2">
    <source>
        <dbReference type="EMBL" id="MCS5711327.1"/>
    </source>
</evidence>
<dbReference type="AlphaFoldDB" id="A0A0Q9YT09"/>
<evidence type="ECO:0000313" key="3">
    <source>
        <dbReference type="Proteomes" id="UP000051497"/>
    </source>
</evidence>
<keyword evidence="3" id="KW-1185">Reference proteome</keyword>
<comment type="caution">
    <text evidence="1">The sequence shown here is derived from an EMBL/GenBank/DDBJ whole genome shotgun (WGS) entry which is preliminary data.</text>
</comment>
<reference evidence="2" key="2">
    <citation type="journal article" date="2016" name="Genome Announc.">
        <title>Draft Genome Sequences of Two Novel Amoeba-Resistant Intranuclear Bacteria, 'Candidatus Berkiella cookevillensis' and 'Candidatus Berkiella aquae'.</title>
        <authorList>
            <person name="Mehari Y.T."/>
            <person name="Arivett B.A."/>
            <person name="Farone A.L."/>
            <person name="Gunderson J.H."/>
            <person name="Farone M.B."/>
        </authorList>
    </citation>
    <scope>NUCLEOTIDE SEQUENCE</scope>
    <source>
        <strain evidence="2">HT99</strain>
    </source>
</reference>
<protein>
    <submittedName>
        <fullName evidence="1">Uncharacterized protein</fullName>
    </submittedName>
</protein>
<dbReference type="EMBL" id="LKAJ01000008">
    <property type="protein sequence ID" value="KRG20850.1"/>
    <property type="molecule type" value="Genomic_DNA"/>
</dbReference>
<reference evidence="2" key="3">
    <citation type="submission" date="2021-06" db="EMBL/GenBank/DDBJ databases">
        <title>Genomic Description and Analysis of Intracellular Bacteria, Candidatus Berkiella cookevillensis and Candidatus Berkiella aquae.</title>
        <authorList>
            <person name="Kidane D.T."/>
            <person name="Mehari Y.T."/>
            <person name="Rice F.C."/>
            <person name="Arivett B.A."/>
            <person name="Farone A.L."/>
            <person name="Berk S.G."/>
            <person name="Farone M.B."/>
        </authorList>
    </citation>
    <scope>NUCLEOTIDE SEQUENCE</scope>
    <source>
        <strain evidence="2">HT99</strain>
    </source>
</reference>
<accession>A0A0Q9YT09</accession>